<sequence>MIAVQLSHFTCGGVAVAVSVSHKVADAFTTVNFVNHWATVTRGGSPINPSFFSTSTSNFKVPEFPVAAVETPKVVEYATKRFVFPNSKLKELKNKINAMGTSPVNPSRVESLTSLLFKCGVGAANTKSGSLQPSNLVQVVNLRGKTNANFPELSSGNLYVSVVGKFKHSGQIELNEVITCMRKERMELQQVKDEEEAAKKLINAWLAVMDDQSRAYVFSSVCRFPFYQVDFGWGKPARAMLRMGHSVTNFLVFMDTPSGDGIEATVRLEEEEMSIFQNDKELHEHVQDI</sequence>
<dbReference type="Proteomes" id="UP001408789">
    <property type="component" value="Unassembled WGS sequence"/>
</dbReference>
<dbReference type="Gene3D" id="3.30.559.10">
    <property type="entry name" value="Chloramphenicol acetyltransferase-like domain"/>
    <property type="match status" value="2"/>
</dbReference>
<evidence type="ECO:0000256" key="1">
    <source>
        <dbReference type="ARBA" id="ARBA00009861"/>
    </source>
</evidence>
<name>A0AAP0CDR7_9ASTR</name>
<dbReference type="Pfam" id="PF02458">
    <property type="entry name" value="Transferase"/>
    <property type="match status" value="1"/>
</dbReference>
<dbReference type="GO" id="GO:0016746">
    <property type="term" value="F:acyltransferase activity"/>
    <property type="evidence" value="ECO:0007669"/>
    <property type="project" value="UniProtKB-KW"/>
</dbReference>
<dbReference type="InterPro" id="IPR023213">
    <property type="entry name" value="CAT-like_dom_sf"/>
</dbReference>
<evidence type="ECO:0000313" key="4">
    <source>
        <dbReference type="EMBL" id="KAK9052232.1"/>
    </source>
</evidence>
<dbReference type="EMBL" id="JBCNJP010000027">
    <property type="protein sequence ID" value="KAK9052232.1"/>
    <property type="molecule type" value="Genomic_DNA"/>
</dbReference>
<comment type="caution">
    <text evidence="4">The sequence shown here is derived from an EMBL/GenBank/DDBJ whole genome shotgun (WGS) entry which is preliminary data.</text>
</comment>
<keyword evidence="2" id="KW-0808">Transferase</keyword>
<dbReference type="PANTHER" id="PTHR31623:SF92">
    <property type="entry name" value="VINORINE SYNTHASE"/>
    <property type="match status" value="1"/>
</dbReference>
<dbReference type="PANTHER" id="PTHR31623">
    <property type="entry name" value="F21J9.9"/>
    <property type="match status" value="1"/>
</dbReference>
<keyword evidence="3" id="KW-0012">Acyltransferase</keyword>
<evidence type="ECO:0000256" key="3">
    <source>
        <dbReference type="ARBA" id="ARBA00023315"/>
    </source>
</evidence>
<proteinExistence type="inferred from homology"/>
<organism evidence="4 5">
    <name type="scientific">Deinandra increscens subsp. villosa</name>
    <dbReference type="NCBI Taxonomy" id="3103831"/>
    <lineage>
        <taxon>Eukaryota</taxon>
        <taxon>Viridiplantae</taxon>
        <taxon>Streptophyta</taxon>
        <taxon>Embryophyta</taxon>
        <taxon>Tracheophyta</taxon>
        <taxon>Spermatophyta</taxon>
        <taxon>Magnoliopsida</taxon>
        <taxon>eudicotyledons</taxon>
        <taxon>Gunneridae</taxon>
        <taxon>Pentapetalae</taxon>
        <taxon>asterids</taxon>
        <taxon>campanulids</taxon>
        <taxon>Asterales</taxon>
        <taxon>Asteraceae</taxon>
        <taxon>Asteroideae</taxon>
        <taxon>Heliantheae alliance</taxon>
        <taxon>Madieae</taxon>
        <taxon>Madiinae</taxon>
        <taxon>Deinandra</taxon>
    </lineage>
</organism>
<comment type="similarity">
    <text evidence="1">Belongs to the plant acyltransferase family.</text>
</comment>
<evidence type="ECO:0000256" key="2">
    <source>
        <dbReference type="ARBA" id="ARBA00022679"/>
    </source>
</evidence>
<reference evidence="4 5" key="1">
    <citation type="submission" date="2024-04" db="EMBL/GenBank/DDBJ databases">
        <title>The reference genome of an endangered Asteraceae, Deinandra increscens subsp. villosa, native to the Central Coast of California.</title>
        <authorList>
            <person name="Guilliams M."/>
            <person name="Hasenstab-Lehman K."/>
            <person name="Meyer R."/>
            <person name="Mcevoy S."/>
        </authorList>
    </citation>
    <scope>NUCLEOTIDE SEQUENCE [LARGE SCALE GENOMIC DNA]</scope>
    <source>
        <tissue evidence="4">Leaf</tissue>
    </source>
</reference>
<evidence type="ECO:0000313" key="5">
    <source>
        <dbReference type="Proteomes" id="UP001408789"/>
    </source>
</evidence>
<accession>A0AAP0CDR7</accession>
<protein>
    <submittedName>
        <fullName evidence="4">Uncharacterized protein</fullName>
    </submittedName>
</protein>
<gene>
    <name evidence="4" type="ORF">SSX86_028860</name>
</gene>
<dbReference type="AlphaFoldDB" id="A0AAP0CDR7"/>
<keyword evidence="5" id="KW-1185">Reference proteome</keyword>